<dbReference type="SUPFAM" id="SSF52540">
    <property type="entry name" value="P-loop containing nucleoside triphosphate hydrolases"/>
    <property type="match status" value="1"/>
</dbReference>
<evidence type="ECO:0000256" key="5">
    <source>
        <dbReference type="ARBA" id="ARBA00022806"/>
    </source>
</evidence>
<keyword evidence="8" id="KW-0413">Isomerase</keyword>
<dbReference type="AlphaFoldDB" id="A0AAD1H2A8"/>
<dbReference type="InterPro" id="IPR000212">
    <property type="entry name" value="DNA_helicase_UvrD/REP"/>
</dbReference>
<dbReference type="GO" id="GO:0005524">
    <property type="term" value="F:ATP binding"/>
    <property type="evidence" value="ECO:0007669"/>
    <property type="project" value="UniProtKB-KW"/>
</dbReference>
<dbReference type="GO" id="GO:0005829">
    <property type="term" value="C:cytosol"/>
    <property type="evidence" value="ECO:0007669"/>
    <property type="project" value="TreeGrafter"/>
</dbReference>
<dbReference type="Gene3D" id="1.10.10.160">
    <property type="match status" value="1"/>
</dbReference>
<name>A0AAD1H2A8_MYCXE</name>
<evidence type="ECO:0000256" key="9">
    <source>
        <dbReference type="ARBA" id="ARBA00034617"/>
    </source>
</evidence>
<dbReference type="InterPro" id="IPR014017">
    <property type="entry name" value="DNA_helicase_UvrD-like_C"/>
</dbReference>
<dbReference type="KEGG" id="mxe:MYXE_36380"/>
<protein>
    <recommendedName>
        <fullName evidence="10">DNA 3'-5' helicase</fullName>
        <ecNumber evidence="10">5.6.2.4</ecNumber>
    </recommendedName>
</protein>
<dbReference type="Pfam" id="PF00580">
    <property type="entry name" value="UvrD-helicase"/>
    <property type="match status" value="1"/>
</dbReference>
<sequence length="401" mass="41397">MGTAGFAAELRDLLARCAERGVDPLQLQRLGQVHGRPEWIAAGQFAQQYEQVMLLRAAVGTAAPQARIPALGAAELVGAALDAFAADPQLLTAQRDRIRLLLIDDAQQLDPQAARLVRALAAGADLALIAGDPSQAVFGFRGGDPAALLADDSPSVRLTVSRRCAPAIAAAITEIARRLPGGDGAISGSGPDSGSVTVHLAASAHAEAAIIADTLRRAHLIDGVPWSHMAVLVRSLRRAPAMLAHALARAGVPVTVPAGGGSLAEQPAARALLTVLAVTADGLDAEQALGLLTGPIGRLDPVSLRALRRALRRLAPDCGVDDVLVAALTGDEPPGLTAMQARPLRRVRAVLDAAARCHRAAKIRATRCGRRGSGRVYTVGGFRPASAAVPLAPRPRGTSMQ</sequence>
<dbReference type="GO" id="GO:0043138">
    <property type="term" value="F:3'-5' DNA helicase activity"/>
    <property type="evidence" value="ECO:0007669"/>
    <property type="project" value="UniProtKB-EC"/>
</dbReference>
<dbReference type="InterPro" id="IPR014016">
    <property type="entry name" value="UvrD-like_ATP-bd"/>
</dbReference>
<organism evidence="13 14">
    <name type="scientific">Mycobacterium xenopi</name>
    <dbReference type="NCBI Taxonomy" id="1789"/>
    <lineage>
        <taxon>Bacteria</taxon>
        <taxon>Bacillati</taxon>
        <taxon>Actinomycetota</taxon>
        <taxon>Actinomycetes</taxon>
        <taxon>Mycobacteriales</taxon>
        <taxon>Mycobacteriaceae</taxon>
        <taxon>Mycobacterium</taxon>
    </lineage>
</organism>
<comment type="similarity">
    <text evidence="1">Belongs to the helicase family. UvrD subfamily.</text>
</comment>
<evidence type="ECO:0000256" key="2">
    <source>
        <dbReference type="ARBA" id="ARBA00022741"/>
    </source>
</evidence>
<dbReference type="PANTHER" id="PTHR11070:SF59">
    <property type="entry name" value="DNA 3'-5' HELICASE"/>
    <property type="match status" value="1"/>
</dbReference>
<evidence type="ECO:0000256" key="8">
    <source>
        <dbReference type="ARBA" id="ARBA00023235"/>
    </source>
</evidence>
<accession>A0AAD1H2A8</accession>
<dbReference type="EC" id="5.6.2.4" evidence="10"/>
<proteinExistence type="inferred from homology"/>
<dbReference type="GO" id="GO:0033202">
    <property type="term" value="C:DNA helicase complex"/>
    <property type="evidence" value="ECO:0007669"/>
    <property type="project" value="TreeGrafter"/>
</dbReference>
<evidence type="ECO:0000313" key="13">
    <source>
        <dbReference type="EMBL" id="BBU23848.1"/>
    </source>
</evidence>
<dbReference type="PANTHER" id="PTHR11070">
    <property type="entry name" value="UVRD / RECB / PCRA DNA HELICASE FAMILY MEMBER"/>
    <property type="match status" value="1"/>
</dbReference>
<keyword evidence="7" id="KW-0234">DNA repair</keyword>
<evidence type="ECO:0000256" key="4">
    <source>
        <dbReference type="ARBA" id="ARBA00022801"/>
    </source>
</evidence>
<evidence type="ECO:0000256" key="1">
    <source>
        <dbReference type="ARBA" id="ARBA00009922"/>
    </source>
</evidence>
<dbReference type="GO" id="GO:0003677">
    <property type="term" value="F:DNA binding"/>
    <property type="evidence" value="ECO:0007669"/>
    <property type="project" value="InterPro"/>
</dbReference>
<dbReference type="Gene3D" id="1.10.486.10">
    <property type="entry name" value="PCRA, domain 4"/>
    <property type="match status" value="1"/>
</dbReference>
<keyword evidence="5" id="KW-0347">Helicase</keyword>
<keyword evidence="2" id="KW-0547">Nucleotide-binding</keyword>
<evidence type="ECO:0000256" key="3">
    <source>
        <dbReference type="ARBA" id="ARBA00022763"/>
    </source>
</evidence>
<evidence type="ECO:0000256" key="6">
    <source>
        <dbReference type="ARBA" id="ARBA00022840"/>
    </source>
</evidence>
<evidence type="ECO:0000313" key="14">
    <source>
        <dbReference type="Proteomes" id="UP000464624"/>
    </source>
</evidence>
<keyword evidence="4" id="KW-0378">Hydrolase</keyword>
<keyword evidence="6" id="KW-0067">ATP-binding</keyword>
<dbReference type="Gene3D" id="3.40.50.300">
    <property type="entry name" value="P-loop containing nucleotide triphosphate hydrolases"/>
    <property type="match status" value="2"/>
</dbReference>
<evidence type="ECO:0000259" key="12">
    <source>
        <dbReference type="PROSITE" id="PS51217"/>
    </source>
</evidence>
<evidence type="ECO:0000256" key="11">
    <source>
        <dbReference type="ARBA" id="ARBA00048988"/>
    </source>
</evidence>
<dbReference type="Proteomes" id="UP000464624">
    <property type="component" value="Chromosome"/>
</dbReference>
<reference evidence="13 14" key="1">
    <citation type="submission" date="2019-12" db="EMBL/GenBank/DDBJ databases">
        <title>Complete genome sequence of Mycolicibacterium xenopi str. JCM15661T.</title>
        <authorList>
            <person name="Yoshida M."/>
            <person name="Fukano H."/>
            <person name="Asakura T."/>
            <person name="Hoshino Y."/>
        </authorList>
    </citation>
    <scope>NUCLEOTIDE SEQUENCE [LARGE SCALE GENOMIC DNA]</scope>
    <source>
        <strain evidence="13 14">JCM 15661T</strain>
    </source>
</reference>
<dbReference type="EMBL" id="AP022314">
    <property type="protein sequence ID" value="BBU23848.1"/>
    <property type="molecule type" value="Genomic_DNA"/>
</dbReference>
<keyword evidence="3" id="KW-0227">DNA damage</keyword>
<comment type="catalytic activity">
    <reaction evidence="9">
        <text>Couples ATP hydrolysis with the unwinding of duplex DNA by translocating in the 3'-5' direction.</text>
        <dbReference type="EC" id="5.6.2.4"/>
    </reaction>
</comment>
<dbReference type="InterPro" id="IPR027417">
    <property type="entry name" value="P-loop_NTPase"/>
</dbReference>
<dbReference type="InterPro" id="IPR013986">
    <property type="entry name" value="DExx_box_DNA_helicase_dom_sf"/>
</dbReference>
<dbReference type="GO" id="GO:0000725">
    <property type="term" value="P:recombinational repair"/>
    <property type="evidence" value="ECO:0007669"/>
    <property type="project" value="TreeGrafter"/>
</dbReference>
<dbReference type="GO" id="GO:0016787">
    <property type="term" value="F:hydrolase activity"/>
    <property type="evidence" value="ECO:0007669"/>
    <property type="project" value="UniProtKB-KW"/>
</dbReference>
<comment type="catalytic activity">
    <reaction evidence="11">
        <text>ATP + H2O = ADP + phosphate + H(+)</text>
        <dbReference type="Rhea" id="RHEA:13065"/>
        <dbReference type="ChEBI" id="CHEBI:15377"/>
        <dbReference type="ChEBI" id="CHEBI:15378"/>
        <dbReference type="ChEBI" id="CHEBI:30616"/>
        <dbReference type="ChEBI" id="CHEBI:43474"/>
        <dbReference type="ChEBI" id="CHEBI:456216"/>
        <dbReference type="EC" id="5.6.2.4"/>
    </reaction>
</comment>
<feature type="domain" description="UvrD-like helicase C-terminal" evidence="12">
    <location>
        <begin position="165"/>
        <end position="401"/>
    </location>
</feature>
<evidence type="ECO:0000256" key="10">
    <source>
        <dbReference type="ARBA" id="ARBA00034808"/>
    </source>
</evidence>
<dbReference type="PROSITE" id="PS51217">
    <property type="entry name" value="UVRD_HELICASE_CTER"/>
    <property type="match status" value="1"/>
</dbReference>
<gene>
    <name evidence="13" type="ORF">MYXE_36380</name>
</gene>
<evidence type="ECO:0000256" key="7">
    <source>
        <dbReference type="ARBA" id="ARBA00023204"/>
    </source>
</evidence>